<dbReference type="InterPro" id="IPR013655">
    <property type="entry name" value="PAS_fold_3"/>
</dbReference>
<sequence>MTTEVIDRSSTADWKLQFRLDRDLEILHLPTGLAQELGYECPETLLYYAGSSLLFSLHTEDIDSFRQFVEHASRDTAAERCFARLLTREGQFLWYLFSDCHICQEGEGLAAQCSCKNLGGEMMSLQEYLRKEENRLRHLREDLLHKDVVAGRPLIAGTLSAESTTDWGFPRGAIEGLPSGAMEQFVDPLPCGMLICEYWPDTAQMAVRFFNDTFSRLMGCSTGELRAFRGQQILTELIVEDDTDRLREAVKTMCTSGRPLNCEVRLRRTEAVQWVRVTGSVTNLEPEAFLIKLAFLDISGQSQILCNRQKRCK</sequence>
<dbReference type="Proteomes" id="UP000660021">
    <property type="component" value="Unassembled WGS sequence"/>
</dbReference>
<dbReference type="EMBL" id="JACOPR010000003">
    <property type="protein sequence ID" value="MBC5730253.1"/>
    <property type="molecule type" value="Genomic_DNA"/>
</dbReference>
<dbReference type="RefSeq" id="WP_186963255.1">
    <property type="nucleotide sequence ID" value="NZ_JACOPR010000003.1"/>
</dbReference>
<name>A0ABR7HRW8_9FIRM</name>
<evidence type="ECO:0000259" key="1">
    <source>
        <dbReference type="Pfam" id="PF08447"/>
    </source>
</evidence>
<dbReference type="SUPFAM" id="SSF55785">
    <property type="entry name" value="PYP-like sensor domain (PAS domain)"/>
    <property type="match status" value="2"/>
</dbReference>
<dbReference type="InterPro" id="IPR035965">
    <property type="entry name" value="PAS-like_dom_sf"/>
</dbReference>
<dbReference type="InterPro" id="IPR000014">
    <property type="entry name" value="PAS"/>
</dbReference>
<dbReference type="Pfam" id="PF08447">
    <property type="entry name" value="PAS_3"/>
    <property type="match status" value="1"/>
</dbReference>
<keyword evidence="3" id="KW-1185">Reference proteome</keyword>
<reference evidence="2 3" key="1">
    <citation type="submission" date="2020-08" db="EMBL/GenBank/DDBJ databases">
        <title>Genome public.</title>
        <authorList>
            <person name="Liu C."/>
            <person name="Sun Q."/>
        </authorList>
    </citation>
    <scope>NUCLEOTIDE SEQUENCE [LARGE SCALE GENOMIC DNA]</scope>
    <source>
        <strain evidence="2 3">New-38</strain>
    </source>
</reference>
<organism evidence="2 3">
    <name type="scientific">Pseudoflavonifractor hominis</name>
    <dbReference type="NCBI Taxonomy" id="2763059"/>
    <lineage>
        <taxon>Bacteria</taxon>
        <taxon>Bacillati</taxon>
        <taxon>Bacillota</taxon>
        <taxon>Clostridia</taxon>
        <taxon>Eubacteriales</taxon>
        <taxon>Oscillospiraceae</taxon>
        <taxon>Pseudoflavonifractor</taxon>
    </lineage>
</organism>
<gene>
    <name evidence="2" type="ORF">H8S34_05305</name>
</gene>
<comment type="caution">
    <text evidence="2">The sequence shown here is derived from an EMBL/GenBank/DDBJ whole genome shotgun (WGS) entry which is preliminary data.</text>
</comment>
<dbReference type="CDD" id="cd00130">
    <property type="entry name" value="PAS"/>
    <property type="match status" value="1"/>
</dbReference>
<proteinExistence type="predicted"/>
<evidence type="ECO:0000313" key="2">
    <source>
        <dbReference type="EMBL" id="MBC5730253.1"/>
    </source>
</evidence>
<evidence type="ECO:0000313" key="3">
    <source>
        <dbReference type="Proteomes" id="UP000660021"/>
    </source>
</evidence>
<dbReference type="Gene3D" id="3.30.450.20">
    <property type="entry name" value="PAS domain"/>
    <property type="match status" value="2"/>
</dbReference>
<accession>A0ABR7HRW8</accession>
<feature type="domain" description="PAS fold-3" evidence="1">
    <location>
        <begin position="209"/>
        <end position="282"/>
    </location>
</feature>
<protein>
    <submittedName>
        <fullName evidence="2">PAS domain-containing protein</fullName>
    </submittedName>
</protein>